<organism evidence="14 15">
    <name type="scientific">Diversispora eburnea</name>
    <dbReference type="NCBI Taxonomy" id="1213867"/>
    <lineage>
        <taxon>Eukaryota</taxon>
        <taxon>Fungi</taxon>
        <taxon>Fungi incertae sedis</taxon>
        <taxon>Mucoromycota</taxon>
        <taxon>Glomeromycotina</taxon>
        <taxon>Glomeromycetes</taxon>
        <taxon>Diversisporales</taxon>
        <taxon>Diversisporaceae</taxon>
        <taxon>Diversispora</taxon>
    </lineage>
</organism>
<protein>
    <recommendedName>
        <fullName evidence="7 10">Peroxisomal membrane protein PEX14</fullName>
    </recommendedName>
    <alternativeName>
        <fullName evidence="8 10">Peroxin-14</fullName>
    </alternativeName>
</protein>
<evidence type="ECO:0000256" key="2">
    <source>
        <dbReference type="ARBA" id="ARBA00022448"/>
    </source>
</evidence>
<keyword evidence="4" id="KW-0811">Translocation</keyword>
<feature type="coiled-coil region" evidence="11">
    <location>
        <begin position="194"/>
        <end position="221"/>
    </location>
</feature>
<keyword evidence="6 10" id="KW-0576">Peroxisome</keyword>
<evidence type="ECO:0000256" key="7">
    <source>
        <dbReference type="ARBA" id="ARBA00029502"/>
    </source>
</evidence>
<evidence type="ECO:0000256" key="1">
    <source>
        <dbReference type="ARBA" id="ARBA00005443"/>
    </source>
</evidence>
<evidence type="ECO:0000313" key="15">
    <source>
        <dbReference type="Proteomes" id="UP000789706"/>
    </source>
</evidence>
<evidence type="ECO:0000256" key="11">
    <source>
        <dbReference type="SAM" id="Coils"/>
    </source>
</evidence>
<evidence type="ECO:0000256" key="9">
    <source>
        <dbReference type="ARBA" id="ARBA00046271"/>
    </source>
</evidence>
<keyword evidence="2 10" id="KW-0813">Transport</keyword>
<accession>A0A9N8WIX1</accession>
<dbReference type="EMBL" id="CAJVPK010000269">
    <property type="protein sequence ID" value="CAG8486271.1"/>
    <property type="molecule type" value="Genomic_DNA"/>
</dbReference>
<dbReference type="OrthoDB" id="5549158at2759"/>
<evidence type="ECO:0000256" key="12">
    <source>
        <dbReference type="SAM" id="MobiDB-lite"/>
    </source>
</evidence>
<reference evidence="14" key="1">
    <citation type="submission" date="2021-06" db="EMBL/GenBank/DDBJ databases">
        <authorList>
            <person name="Kallberg Y."/>
            <person name="Tangrot J."/>
            <person name="Rosling A."/>
        </authorList>
    </citation>
    <scope>NUCLEOTIDE SEQUENCE</scope>
    <source>
        <strain evidence="14">AZ414A</strain>
    </source>
</reference>
<dbReference type="AlphaFoldDB" id="A0A9N8WIX1"/>
<proteinExistence type="inferred from homology"/>
<dbReference type="GO" id="GO:1990429">
    <property type="term" value="C:peroxisomal importomer complex"/>
    <property type="evidence" value="ECO:0007669"/>
    <property type="project" value="TreeGrafter"/>
</dbReference>
<dbReference type="InterPro" id="IPR025655">
    <property type="entry name" value="PEX14"/>
</dbReference>
<feature type="domain" description="Peroxisome membrane anchor protein Pex14p N-terminal" evidence="13">
    <location>
        <begin position="7"/>
        <end position="50"/>
    </location>
</feature>
<dbReference type="GO" id="GO:0005102">
    <property type="term" value="F:signaling receptor binding"/>
    <property type="evidence" value="ECO:0007669"/>
    <property type="project" value="TreeGrafter"/>
</dbReference>
<dbReference type="Gene3D" id="1.10.10.10">
    <property type="entry name" value="Winged helix-like DNA-binding domain superfamily/Winged helix DNA-binding domain"/>
    <property type="match status" value="1"/>
</dbReference>
<dbReference type="InterPro" id="IPR006785">
    <property type="entry name" value="Pex14_N"/>
</dbReference>
<comment type="caution">
    <text evidence="14">The sequence shown here is derived from an EMBL/GenBank/DDBJ whole genome shotgun (WGS) entry which is preliminary data.</text>
</comment>
<evidence type="ECO:0000256" key="10">
    <source>
        <dbReference type="RuleBase" id="RU367032"/>
    </source>
</evidence>
<evidence type="ECO:0000313" key="14">
    <source>
        <dbReference type="EMBL" id="CAG8486271.1"/>
    </source>
</evidence>
<dbReference type="Pfam" id="PF04695">
    <property type="entry name" value="Pex14_N"/>
    <property type="match status" value="1"/>
</dbReference>
<evidence type="ECO:0000256" key="3">
    <source>
        <dbReference type="ARBA" id="ARBA00022927"/>
    </source>
</evidence>
<evidence type="ECO:0000256" key="4">
    <source>
        <dbReference type="ARBA" id="ARBA00023010"/>
    </source>
</evidence>
<evidence type="ECO:0000259" key="13">
    <source>
        <dbReference type="Pfam" id="PF04695"/>
    </source>
</evidence>
<keyword evidence="5 10" id="KW-0472">Membrane</keyword>
<dbReference type="PANTHER" id="PTHR23058">
    <property type="entry name" value="PEROXISOMAL MEMBRANE PROTEIN PEX14"/>
    <property type="match status" value="1"/>
</dbReference>
<comment type="subcellular location">
    <subcellularLocation>
        <location evidence="9 10">Peroxisome membrane</location>
    </subcellularLocation>
</comment>
<feature type="compositionally biased region" description="Low complexity" evidence="12">
    <location>
        <begin position="231"/>
        <end position="305"/>
    </location>
</feature>
<sequence>MSSPSVRSELVQSAVNFLQNPQVQNSPLQKRIAFLESKGLTANEIEEAIKLAKGGSGDLQQVPTSMGNMRVAPVPPRLDWRDFFVAAVLIGGISYAIRYILPLLKTPTAKELERDKQSLTDQFTMTSETLDVVKADTKSVKKIIDEQSLKVRESLERLDNTLKDLEIQEGKRDTEIKTLKEEIDTIRDLIPKTKESQAQSLADLQNELKSLKSLIANRRFNTSISPVNDALTNSSSTLPPSSPTVNNNNNISSSTKSPPPNTNLTTASTISSTIPSISSISSASGRSGIPPWQLGTNTSSSSTGTVVEQKDKD</sequence>
<gene>
    <name evidence="14" type="ORF">DEBURN_LOCUS3931</name>
</gene>
<dbReference type="GO" id="GO:0005778">
    <property type="term" value="C:peroxisomal membrane"/>
    <property type="evidence" value="ECO:0007669"/>
    <property type="project" value="UniProtKB-SubCell"/>
</dbReference>
<name>A0A9N8WIX1_9GLOM</name>
<dbReference type="InterPro" id="IPR036388">
    <property type="entry name" value="WH-like_DNA-bd_sf"/>
</dbReference>
<keyword evidence="11" id="KW-0175">Coiled coil</keyword>
<evidence type="ECO:0000256" key="8">
    <source>
        <dbReference type="ARBA" id="ARBA00029691"/>
    </source>
</evidence>
<dbReference type="PANTHER" id="PTHR23058:SF0">
    <property type="entry name" value="PEROXISOMAL MEMBRANE PROTEIN PEX14"/>
    <property type="match status" value="1"/>
</dbReference>
<evidence type="ECO:0000256" key="6">
    <source>
        <dbReference type="ARBA" id="ARBA00023140"/>
    </source>
</evidence>
<dbReference type="GO" id="GO:0016560">
    <property type="term" value="P:protein import into peroxisome matrix, docking"/>
    <property type="evidence" value="ECO:0007669"/>
    <property type="project" value="UniProtKB-UniRule"/>
</dbReference>
<keyword evidence="15" id="KW-1185">Reference proteome</keyword>
<keyword evidence="3 10" id="KW-0653">Protein transport</keyword>
<comment type="similarity">
    <text evidence="1 10">Belongs to the peroxin-14 family.</text>
</comment>
<evidence type="ECO:0000256" key="5">
    <source>
        <dbReference type="ARBA" id="ARBA00023136"/>
    </source>
</evidence>
<dbReference type="Proteomes" id="UP000789706">
    <property type="component" value="Unassembled WGS sequence"/>
</dbReference>
<comment type="function">
    <text evidence="10">Component of the PEX13-PEX14 docking complex, a translocon channel that specifically mediates the import of peroxisomal cargo proteins bound to PEX5 receptor. The PEX13-PEX14 docking complex forms a large import pore which can be opened to a diameter of about 9 nm. Mechanistically, PEX5 receptor along with cargo proteins associates with the PEX14 subunit of the PEX13-PEX14 docking complex in the cytosol, leading to the insertion of the receptor into the organelle membrane with the concomitant translocation of the cargo into the peroxisome matrix.</text>
</comment>
<feature type="region of interest" description="Disordered" evidence="12">
    <location>
        <begin position="225"/>
        <end position="313"/>
    </location>
</feature>